<dbReference type="GO" id="GO:0016757">
    <property type="term" value="F:glycosyltransferase activity"/>
    <property type="evidence" value="ECO:0007669"/>
    <property type="project" value="InterPro"/>
</dbReference>
<keyword evidence="4" id="KW-1185">Reference proteome</keyword>
<evidence type="ECO:0000313" key="4">
    <source>
        <dbReference type="Proteomes" id="UP000623467"/>
    </source>
</evidence>
<dbReference type="OrthoDB" id="529273at2759"/>
<protein>
    <recommendedName>
        <fullName evidence="2">Glycosyltransferase 61 catalytic domain-containing protein</fullName>
    </recommendedName>
</protein>
<sequence length="539" mass="61429">MEYESVISGYVIADGACPSNPTRDPPPLPIVSGSLPDSRLGDAPSISSRPRLLLRDLPNTSHAQVYSTRLTWKSASQVPQTKIIAHVPGWSIIDRLYIYKGVVFIVSNEPQSIPNISAIYSKGVDIEVGEEAELARLPRRYGYTDNQHDRGQSLVWLRGSISGWCDSSSSFLGVLLCLICAQYFVNDPPQFVRHYYHWAAELWFGFWRAYSSLDPTISPSGNTTLPPPRRMWFNRLDAFRWRDYSTMNQWIVRSSFPDLTMEFIDDWDDRIKMGVPFVLERVVLADRSAAMPSLNYQRYQRTAAAAFGLPGSVHWWQTIRNNVVQFAGLDPEEGAGTRQRPVITYISRQAWGRRMLIPADHERLVYELRKLEYVYGWEVNVVVPEKMSRLEQLQLAARTTILMGVHGNGLTSLLWMKPNPRSTVMEFFYPGGFAHDYEYTTRSLGMTHYGFWDDAAFTSPDIPLPAYPEGFQGLPCRSSLRRLTIRPQETPFPSMEGPSPNCAYSALHLKRRLMMASHSIVTLNAQYTASYLKRRSMAN</sequence>
<dbReference type="Pfam" id="PF04577">
    <property type="entry name" value="Glyco_transf_61"/>
    <property type="match status" value="1"/>
</dbReference>
<organism evidence="3 4">
    <name type="scientific">Mycena sanguinolenta</name>
    <dbReference type="NCBI Taxonomy" id="230812"/>
    <lineage>
        <taxon>Eukaryota</taxon>
        <taxon>Fungi</taxon>
        <taxon>Dikarya</taxon>
        <taxon>Basidiomycota</taxon>
        <taxon>Agaricomycotina</taxon>
        <taxon>Agaricomycetes</taxon>
        <taxon>Agaricomycetidae</taxon>
        <taxon>Agaricales</taxon>
        <taxon>Marasmiineae</taxon>
        <taxon>Mycenaceae</taxon>
        <taxon>Mycena</taxon>
    </lineage>
</organism>
<feature type="region of interest" description="Disordered" evidence="1">
    <location>
        <begin position="18"/>
        <end position="42"/>
    </location>
</feature>
<dbReference type="EMBL" id="JACAZH010000019">
    <property type="protein sequence ID" value="KAF7346010.1"/>
    <property type="molecule type" value="Genomic_DNA"/>
</dbReference>
<evidence type="ECO:0000256" key="1">
    <source>
        <dbReference type="SAM" id="MobiDB-lite"/>
    </source>
</evidence>
<evidence type="ECO:0000313" key="3">
    <source>
        <dbReference type="EMBL" id="KAF7346010.1"/>
    </source>
</evidence>
<gene>
    <name evidence="3" type="ORF">MSAN_01826900</name>
</gene>
<dbReference type="Proteomes" id="UP000623467">
    <property type="component" value="Unassembled WGS sequence"/>
</dbReference>
<proteinExistence type="predicted"/>
<reference evidence="3" key="1">
    <citation type="submission" date="2020-05" db="EMBL/GenBank/DDBJ databases">
        <title>Mycena genomes resolve the evolution of fungal bioluminescence.</title>
        <authorList>
            <person name="Tsai I.J."/>
        </authorList>
    </citation>
    <scope>NUCLEOTIDE SEQUENCE</scope>
    <source>
        <strain evidence="3">160909Yilan</strain>
    </source>
</reference>
<evidence type="ECO:0000259" key="2">
    <source>
        <dbReference type="Pfam" id="PF04577"/>
    </source>
</evidence>
<name>A0A8H6XTG6_9AGAR</name>
<accession>A0A8H6XTG6</accession>
<comment type="caution">
    <text evidence="3">The sequence shown here is derived from an EMBL/GenBank/DDBJ whole genome shotgun (WGS) entry which is preliminary data.</text>
</comment>
<feature type="domain" description="Glycosyltransferase 61 catalytic" evidence="2">
    <location>
        <begin position="241"/>
        <end position="419"/>
    </location>
</feature>
<dbReference type="InterPro" id="IPR049625">
    <property type="entry name" value="Glyco_transf_61_cat"/>
</dbReference>
<dbReference type="AlphaFoldDB" id="A0A8H6XTG6"/>